<evidence type="ECO:0000256" key="1">
    <source>
        <dbReference type="ARBA" id="ARBA00007749"/>
    </source>
</evidence>
<evidence type="ECO:0000313" key="6">
    <source>
        <dbReference type="EMBL" id="MPL94063.1"/>
    </source>
</evidence>
<dbReference type="InterPro" id="IPR036866">
    <property type="entry name" value="RibonucZ/Hydroxyglut_hydro"/>
</dbReference>
<accession>A0A644VUL9</accession>
<evidence type="ECO:0000256" key="3">
    <source>
        <dbReference type="ARBA" id="ARBA00022801"/>
    </source>
</evidence>
<dbReference type="CDD" id="cd07720">
    <property type="entry name" value="OPHC2-like_MBL-fold"/>
    <property type="match status" value="1"/>
</dbReference>
<keyword evidence="2" id="KW-0479">Metal-binding</keyword>
<evidence type="ECO:0000259" key="5">
    <source>
        <dbReference type="SMART" id="SM00849"/>
    </source>
</evidence>
<feature type="domain" description="Metallo-beta-lactamase" evidence="5">
    <location>
        <begin position="66"/>
        <end position="244"/>
    </location>
</feature>
<dbReference type="SUPFAM" id="SSF56281">
    <property type="entry name" value="Metallo-hydrolase/oxidoreductase"/>
    <property type="match status" value="1"/>
</dbReference>
<dbReference type="PANTHER" id="PTHR42978:SF6">
    <property type="entry name" value="QUORUM-QUENCHING LACTONASE YTNP-RELATED"/>
    <property type="match status" value="1"/>
</dbReference>
<comment type="similarity">
    <text evidence="1">Belongs to the metallo-beta-lactamase superfamily.</text>
</comment>
<gene>
    <name evidence="6" type="primary">rbn_11</name>
    <name evidence="6" type="ORF">SDC9_40211</name>
</gene>
<dbReference type="AlphaFoldDB" id="A0A644VUL9"/>
<evidence type="ECO:0000256" key="4">
    <source>
        <dbReference type="ARBA" id="ARBA00022833"/>
    </source>
</evidence>
<keyword evidence="3 6" id="KW-0378">Hydrolase</keyword>
<reference evidence="6" key="1">
    <citation type="submission" date="2019-08" db="EMBL/GenBank/DDBJ databases">
        <authorList>
            <person name="Kucharzyk K."/>
            <person name="Murdoch R.W."/>
            <person name="Higgins S."/>
            <person name="Loffler F."/>
        </authorList>
    </citation>
    <scope>NUCLEOTIDE SEQUENCE</scope>
</reference>
<organism evidence="6">
    <name type="scientific">bioreactor metagenome</name>
    <dbReference type="NCBI Taxonomy" id="1076179"/>
    <lineage>
        <taxon>unclassified sequences</taxon>
        <taxon>metagenomes</taxon>
        <taxon>ecological metagenomes</taxon>
    </lineage>
</organism>
<dbReference type="EMBL" id="VSSQ01000413">
    <property type="protein sequence ID" value="MPL94063.1"/>
    <property type="molecule type" value="Genomic_DNA"/>
</dbReference>
<dbReference type="GO" id="GO:0042781">
    <property type="term" value="F:3'-tRNA processing endoribonuclease activity"/>
    <property type="evidence" value="ECO:0007669"/>
    <property type="project" value="UniProtKB-EC"/>
</dbReference>
<name>A0A644VUL9_9ZZZZ</name>
<dbReference type="SMART" id="SM00849">
    <property type="entry name" value="Lactamase_B"/>
    <property type="match status" value="1"/>
</dbReference>
<keyword evidence="4" id="KW-0862">Zinc</keyword>
<dbReference type="PANTHER" id="PTHR42978">
    <property type="entry name" value="QUORUM-QUENCHING LACTONASE YTNP-RELATED-RELATED"/>
    <property type="match status" value="1"/>
</dbReference>
<dbReference type="Pfam" id="PF00753">
    <property type="entry name" value="Lactamase_B"/>
    <property type="match status" value="1"/>
</dbReference>
<dbReference type="InterPro" id="IPR001279">
    <property type="entry name" value="Metallo-B-lactamas"/>
</dbReference>
<sequence length="268" mass="29461">MKTFLSILTIIFAVPLMSQNTFSYKTANAEVILLAEVNAPRKADNLIGYTPEIAAETAPDNTYPGATNAFLVKKGGENILVDTGLGRELFKNIESRGVKPEDVSKILITHLHADHFLGLAREGKRAFPAAKIYLSLKESENIPDNAKKILELYQGDIIIFEPEETPGEVASGILSMAAYGHTPGHTVFIVDNLMIWGDLTHAMAIQMPFPRVAISYDKDPEMAVKSRLRILEYVTKNKMVVAGMHIPYPSVGTVTLAGTERYLFTPAK</sequence>
<dbReference type="GO" id="GO:0046872">
    <property type="term" value="F:metal ion binding"/>
    <property type="evidence" value="ECO:0007669"/>
    <property type="project" value="UniProtKB-KW"/>
</dbReference>
<dbReference type="Gene3D" id="3.60.15.10">
    <property type="entry name" value="Ribonuclease Z/Hydroxyacylglutathione hydrolase-like"/>
    <property type="match status" value="1"/>
</dbReference>
<proteinExistence type="inferred from homology"/>
<protein>
    <submittedName>
        <fullName evidence="6">Ribonuclease BN</fullName>
        <ecNumber evidence="6">3.1.26.11</ecNumber>
    </submittedName>
</protein>
<comment type="caution">
    <text evidence="6">The sequence shown here is derived from an EMBL/GenBank/DDBJ whole genome shotgun (WGS) entry which is preliminary data.</text>
</comment>
<dbReference type="EC" id="3.1.26.11" evidence="6"/>
<evidence type="ECO:0000256" key="2">
    <source>
        <dbReference type="ARBA" id="ARBA00022723"/>
    </source>
</evidence>
<dbReference type="InterPro" id="IPR051013">
    <property type="entry name" value="MBL_superfamily_lactonases"/>
</dbReference>